<keyword evidence="3 9" id="KW-0378">Hydrolase</keyword>
<dbReference type="Pfam" id="PF03372">
    <property type="entry name" value="Exo_endo_phos"/>
    <property type="match status" value="1"/>
</dbReference>
<feature type="site" description="Transition state stabilizer" evidence="7">
    <location>
        <position position="179"/>
    </location>
</feature>
<dbReference type="EMBL" id="JACIHI010000021">
    <property type="protein sequence ID" value="MBB4443065.1"/>
    <property type="molecule type" value="Genomic_DNA"/>
</dbReference>
<dbReference type="InterPro" id="IPR005135">
    <property type="entry name" value="Endo/exonuclease/phosphatase"/>
</dbReference>
<dbReference type="PROSITE" id="PS51435">
    <property type="entry name" value="AP_NUCLEASE_F1_4"/>
    <property type="match status" value="1"/>
</dbReference>
<evidence type="ECO:0000256" key="1">
    <source>
        <dbReference type="ARBA" id="ARBA00007092"/>
    </source>
</evidence>
<keyword evidence="4 6" id="KW-0460">Magnesium</keyword>
<dbReference type="InterPro" id="IPR004808">
    <property type="entry name" value="AP_endonuc_1"/>
</dbReference>
<dbReference type="GO" id="GO:0006281">
    <property type="term" value="P:DNA repair"/>
    <property type="evidence" value="ECO:0007669"/>
    <property type="project" value="InterPro"/>
</dbReference>
<gene>
    <name evidence="9" type="ORF">GGE15_006365</name>
</gene>
<dbReference type="PROSITE" id="PS00726">
    <property type="entry name" value="AP_NUCLEASE_F1_1"/>
    <property type="match status" value="1"/>
</dbReference>
<dbReference type="CDD" id="cd09086">
    <property type="entry name" value="ExoIII-like_AP-endo"/>
    <property type="match status" value="1"/>
</dbReference>
<dbReference type="PANTHER" id="PTHR43250:SF2">
    <property type="entry name" value="EXODEOXYRIBONUCLEASE III"/>
    <property type="match status" value="1"/>
</dbReference>
<feature type="binding site" evidence="6">
    <location>
        <position position="280"/>
    </location>
    <ligand>
        <name>Mg(2+)</name>
        <dbReference type="ChEBI" id="CHEBI:18420"/>
        <label>1</label>
    </ligand>
</feature>
<dbReference type="GO" id="GO:0008311">
    <property type="term" value="F:double-stranded DNA 3'-5' DNA exonuclease activity"/>
    <property type="evidence" value="ECO:0007669"/>
    <property type="project" value="UniProtKB-EC"/>
</dbReference>
<dbReference type="NCBIfam" id="TIGR00633">
    <property type="entry name" value="xth"/>
    <property type="match status" value="1"/>
</dbReference>
<evidence type="ECO:0000256" key="2">
    <source>
        <dbReference type="ARBA" id="ARBA00022723"/>
    </source>
</evidence>
<dbReference type="AlphaFoldDB" id="A0A7W6URM6"/>
<evidence type="ECO:0000313" key="10">
    <source>
        <dbReference type="Proteomes" id="UP000533724"/>
    </source>
</evidence>
<dbReference type="InterPro" id="IPR036691">
    <property type="entry name" value="Endo/exonu/phosph_ase_sf"/>
</dbReference>
<dbReference type="GO" id="GO:0003677">
    <property type="term" value="F:DNA binding"/>
    <property type="evidence" value="ECO:0007669"/>
    <property type="project" value="InterPro"/>
</dbReference>
<feature type="active site" description="Proton acceptor" evidence="5">
    <location>
        <position position="281"/>
    </location>
</feature>
<dbReference type="GO" id="GO:0004519">
    <property type="term" value="F:endonuclease activity"/>
    <property type="evidence" value="ECO:0007669"/>
    <property type="project" value="InterPro"/>
</dbReference>
<evidence type="ECO:0000259" key="8">
    <source>
        <dbReference type="Pfam" id="PF03372"/>
    </source>
</evidence>
<feature type="binding site" evidence="6">
    <location>
        <position position="177"/>
    </location>
    <ligand>
        <name>Mg(2+)</name>
        <dbReference type="ChEBI" id="CHEBI:18420"/>
        <label>1</label>
    </ligand>
</feature>
<feature type="site" description="Important for catalytic activity" evidence="7">
    <location>
        <position position="251"/>
    </location>
</feature>
<feature type="active site" evidence="5">
    <location>
        <position position="133"/>
    </location>
</feature>
<evidence type="ECO:0000256" key="4">
    <source>
        <dbReference type="ARBA" id="ARBA00022842"/>
    </source>
</evidence>
<feature type="binding site" evidence="6">
    <location>
        <position position="179"/>
    </location>
    <ligand>
        <name>Mg(2+)</name>
        <dbReference type="ChEBI" id="CHEBI:18420"/>
        <label>1</label>
    </ligand>
</feature>
<comment type="cofactor">
    <cofactor evidence="6">
        <name>Mg(2+)</name>
        <dbReference type="ChEBI" id="CHEBI:18420"/>
    </cofactor>
    <cofactor evidence="6">
        <name>Mn(2+)</name>
        <dbReference type="ChEBI" id="CHEBI:29035"/>
    </cofactor>
    <text evidence="6">Probably binds two magnesium or manganese ions per subunit.</text>
</comment>
<dbReference type="EC" id="3.1.11.2" evidence="9"/>
<feature type="site" description="Interaction with DNA substrate" evidence="7">
    <location>
        <position position="281"/>
    </location>
</feature>
<evidence type="ECO:0000256" key="6">
    <source>
        <dbReference type="PIRSR" id="PIRSR604808-2"/>
    </source>
</evidence>
<keyword evidence="6" id="KW-0464">Manganese</keyword>
<evidence type="ECO:0000256" key="7">
    <source>
        <dbReference type="PIRSR" id="PIRSR604808-3"/>
    </source>
</evidence>
<keyword evidence="2 6" id="KW-0479">Metal-binding</keyword>
<evidence type="ECO:0000313" key="9">
    <source>
        <dbReference type="EMBL" id="MBB4443065.1"/>
    </source>
</evidence>
<dbReference type="InterPro" id="IPR037493">
    <property type="entry name" value="ExoIII-like"/>
</dbReference>
<name>A0A7W6URM6_9HYPH</name>
<feature type="active site" description="Proton donor/acceptor" evidence="5">
    <location>
        <position position="177"/>
    </location>
</feature>
<protein>
    <submittedName>
        <fullName evidence="9">Exodeoxyribonuclease-3</fullName>
        <ecNumber evidence="9">3.1.11.2</ecNumber>
    </submittedName>
</protein>
<accession>A0A7W6URM6</accession>
<comment type="similarity">
    <text evidence="1">Belongs to the DNA repair enzymes AP/ExoA family.</text>
</comment>
<comment type="caution">
    <text evidence="9">The sequence shown here is derived from an EMBL/GenBank/DDBJ whole genome shotgun (WGS) entry which is preliminary data.</text>
</comment>
<evidence type="ECO:0000256" key="3">
    <source>
        <dbReference type="ARBA" id="ARBA00022801"/>
    </source>
</evidence>
<feature type="binding site" evidence="6">
    <location>
        <position position="281"/>
    </location>
    <ligand>
        <name>Mg(2+)</name>
        <dbReference type="ChEBI" id="CHEBI:18420"/>
        <label>1</label>
    </ligand>
</feature>
<evidence type="ECO:0000256" key="5">
    <source>
        <dbReference type="PIRSR" id="PIRSR604808-1"/>
    </source>
</evidence>
<sequence>MKARRVEPGFGRHAGIGRERARRMGFSITTWNINSVRLRMPIVEQLVLKHRPDILCLQETKVTNELFPAAPLRAMGYNHIIIHGQKGYHGVAIASRIPLTEDHRQDYCGVGDARHISAIFEHGNRRVRLHNFYVPAGGDEPDRTINPKFGHKLDFIEEMKLLKANGEANTSAILVGDLNIAPLEHDVWSHKQLLKIVSHTPVETEGLLEVMKRGAWLDLMRQHVPATEKLYTWWSYRAKDWEAADRGRRLDHIWSSSDLGPHLKRIEILKEARGWDRPSDHVPVTAHFDF</sequence>
<dbReference type="Proteomes" id="UP000533724">
    <property type="component" value="Unassembled WGS sequence"/>
</dbReference>
<dbReference type="InterPro" id="IPR020847">
    <property type="entry name" value="AP_endonuclease_F1_BS"/>
</dbReference>
<feature type="domain" description="Endonuclease/exonuclease/phosphatase" evidence="8">
    <location>
        <begin position="30"/>
        <end position="281"/>
    </location>
</feature>
<dbReference type="GO" id="GO:0046872">
    <property type="term" value="F:metal ion binding"/>
    <property type="evidence" value="ECO:0007669"/>
    <property type="project" value="UniProtKB-KW"/>
</dbReference>
<dbReference type="SUPFAM" id="SSF56219">
    <property type="entry name" value="DNase I-like"/>
    <property type="match status" value="1"/>
</dbReference>
<dbReference type="Gene3D" id="3.60.10.10">
    <property type="entry name" value="Endonuclease/exonuclease/phosphatase"/>
    <property type="match status" value="1"/>
</dbReference>
<reference evidence="9 10" key="1">
    <citation type="submission" date="2020-08" db="EMBL/GenBank/DDBJ databases">
        <title>Genomic Encyclopedia of Type Strains, Phase IV (KMG-V): Genome sequencing to study the core and pangenomes of soil and plant-associated prokaryotes.</title>
        <authorList>
            <person name="Whitman W."/>
        </authorList>
    </citation>
    <scope>NUCLEOTIDE SEQUENCE [LARGE SCALE GENOMIC DNA]</scope>
    <source>
        <strain evidence="9 10">SEMIA 414</strain>
    </source>
</reference>
<feature type="binding site" evidence="6">
    <location>
        <position position="32"/>
    </location>
    <ligand>
        <name>Mg(2+)</name>
        <dbReference type="ChEBI" id="CHEBI:18420"/>
        <label>1</label>
    </ligand>
</feature>
<organism evidence="9 10">
    <name type="scientific">Rhizobium esperanzae</name>
    <dbReference type="NCBI Taxonomy" id="1967781"/>
    <lineage>
        <taxon>Bacteria</taxon>
        <taxon>Pseudomonadati</taxon>
        <taxon>Pseudomonadota</taxon>
        <taxon>Alphaproteobacteria</taxon>
        <taxon>Hyphomicrobiales</taxon>
        <taxon>Rhizobiaceae</taxon>
        <taxon>Rhizobium/Agrobacterium group</taxon>
        <taxon>Rhizobium</taxon>
    </lineage>
</organism>
<feature type="binding site" evidence="6">
    <location>
        <position position="59"/>
    </location>
    <ligand>
        <name>Mg(2+)</name>
        <dbReference type="ChEBI" id="CHEBI:18420"/>
        <label>1</label>
    </ligand>
</feature>
<proteinExistence type="inferred from homology"/>
<dbReference type="PANTHER" id="PTHR43250">
    <property type="entry name" value="EXODEOXYRIBONUCLEASE III"/>
    <property type="match status" value="1"/>
</dbReference>